<name>A0ABP7ULY8_9FLAO</name>
<protein>
    <submittedName>
        <fullName evidence="1">Uncharacterized protein</fullName>
    </submittedName>
</protein>
<gene>
    <name evidence="1" type="ORF">GCM10022388_10910</name>
</gene>
<organism evidence="1 2">
    <name type="scientific">Flavobacterium chungnamense</name>
    <dbReference type="NCBI Taxonomy" id="706182"/>
    <lineage>
        <taxon>Bacteria</taxon>
        <taxon>Pseudomonadati</taxon>
        <taxon>Bacteroidota</taxon>
        <taxon>Flavobacteriia</taxon>
        <taxon>Flavobacteriales</taxon>
        <taxon>Flavobacteriaceae</taxon>
        <taxon>Flavobacterium</taxon>
    </lineage>
</organism>
<accession>A0ABP7ULY8</accession>
<comment type="caution">
    <text evidence="1">The sequence shown here is derived from an EMBL/GenBank/DDBJ whole genome shotgun (WGS) entry which is preliminary data.</text>
</comment>
<sequence length="255" mass="29661">MLVPEKENVVEVNSREMLQNRSPLIALNFLNDKAILKNIDGVFQCNNYKTYNGLAEKVIKNRYDLKIIIDTSYSFTSKGIAFKNLLYSVNDSILSDSINKPFYKNKLPFSRISTLENKSVAAYPVLFFNNSTKKIPLGTSDLKIEIIQEAKDIDGKWKPIEFFYGDGMCFQPLNLLLEPMHYTATTIIKYKGSFKTKIRVKYFDNKNTYYSNEICGTINRSQFNQVYLLDFYRDSHNGSYPRYYEGFKKSIFLNN</sequence>
<dbReference type="Proteomes" id="UP001500426">
    <property type="component" value="Unassembled WGS sequence"/>
</dbReference>
<keyword evidence="2" id="KW-1185">Reference proteome</keyword>
<dbReference type="EMBL" id="BAABCS010000010">
    <property type="protein sequence ID" value="GAA4047162.1"/>
    <property type="molecule type" value="Genomic_DNA"/>
</dbReference>
<reference evidence="2" key="1">
    <citation type="journal article" date="2019" name="Int. J. Syst. Evol. Microbiol.">
        <title>The Global Catalogue of Microorganisms (GCM) 10K type strain sequencing project: providing services to taxonomists for standard genome sequencing and annotation.</title>
        <authorList>
            <consortium name="The Broad Institute Genomics Platform"/>
            <consortium name="The Broad Institute Genome Sequencing Center for Infectious Disease"/>
            <person name="Wu L."/>
            <person name="Ma J."/>
        </authorList>
    </citation>
    <scope>NUCLEOTIDE SEQUENCE [LARGE SCALE GENOMIC DNA]</scope>
    <source>
        <strain evidence="2">JCM 17068</strain>
    </source>
</reference>
<evidence type="ECO:0000313" key="1">
    <source>
        <dbReference type="EMBL" id="GAA4047162.1"/>
    </source>
</evidence>
<proteinExistence type="predicted"/>
<evidence type="ECO:0000313" key="2">
    <source>
        <dbReference type="Proteomes" id="UP001500426"/>
    </source>
</evidence>